<dbReference type="Proteomes" id="UP000265419">
    <property type="component" value="Unassembled WGS sequence"/>
</dbReference>
<evidence type="ECO:0000256" key="3">
    <source>
        <dbReference type="ARBA" id="ARBA00022763"/>
    </source>
</evidence>
<dbReference type="GO" id="GO:0006508">
    <property type="term" value="P:proteolysis"/>
    <property type="evidence" value="ECO:0007669"/>
    <property type="project" value="UniProtKB-KW"/>
</dbReference>
<dbReference type="PANTHER" id="PTHR13604">
    <property type="entry name" value="DC12-RELATED"/>
    <property type="match status" value="1"/>
</dbReference>
<dbReference type="PANTHER" id="PTHR13604:SF0">
    <property type="entry name" value="ABASIC SITE PROCESSING PROTEIN HMCES"/>
    <property type="match status" value="1"/>
</dbReference>
<evidence type="ECO:0000256" key="1">
    <source>
        <dbReference type="ARBA" id="ARBA00008136"/>
    </source>
</evidence>
<dbReference type="GO" id="GO:0016829">
    <property type="term" value="F:lyase activity"/>
    <property type="evidence" value="ECO:0007669"/>
    <property type="project" value="UniProtKB-KW"/>
</dbReference>
<comment type="similarity">
    <text evidence="1 8">Belongs to the SOS response-associated peptidase family.</text>
</comment>
<evidence type="ECO:0000256" key="4">
    <source>
        <dbReference type="ARBA" id="ARBA00022801"/>
    </source>
</evidence>
<evidence type="ECO:0000256" key="8">
    <source>
        <dbReference type="RuleBase" id="RU364100"/>
    </source>
</evidence>
<dbReference type="RefSeq" id="WP_119423737.1">
    <property type="nucleotide sequence ID" value="NZ_JBHOFJ010000022.1"/>
</dbReference>
<keyword evidence="7" id="KW-0456">Lyase</keyword>
<proteinExistence type="inferred from homology"/>
<keyword evidence="2 8" id="KW-0645">Protease</keyword>
<keyword evidence="10" id="KW-1185">Reference proteome</keyword>
<dbReference type="EMBL" id="QQXK01000005">
    <property type="protein sequence ID" value="RII43089.1"/>
    <property type="molecule type" value="Genomic_DNA"/>
</dbReference>
<evidence type="ECO:0000256" key="7">
    <source>
        <dbReference type="ARBA" id="ARBA00023239"/>
    </source>
</evidence>
<protein>
    <recommendedName>
        <fullName evidence="8">Abasic site processing protein</fullName>
        <ecNumber evidence="8">3.4.-.-</ecNumber>
    </recommendedName>
</protein>
<dbReference type="AlphaFoldDB" id="A0A399JFW9"/>
<evidence type="ECO:0000256" key="5">
    <source>
        <dbReference type="ARBA" id="ARBA00023124"/>
    </source>
</evidence>
<dbReference type="InterPro" id="IPR036590">
    <property type="entry name" value="SRAP-like"/>
</dbReference>
<dbReference type="GO" id="GO:0008233">
    <property type="term" value="F:peptidase activity"/>
    <property type="evidence" value="ECO:0007669"/>
    <property type="project" value="UniProtKB-KW"/>
</dbReference>
<sequence>MCGRYVIARAAGDLVDELDAWEPEEEILLRPNYNVAPTTDVPIVLERLVEAGAPGAVQTPGGLVRRELHVARWGLLPIWAKDASFSSRAFNARSETVLEKPSFRGAVKSKRCVVPVDGYYEWRTPAGGKGTKTPFFVHREDGKPIVFAGLYEWWKDPAVADGEEGQWVLSCTILTTESPSPEDDGVQGALGALHDRLPIALADEDAISAWLDPSNKDAASLVEAVRARAVEATQGWALREVGSAVGNVRNNGPELIEPVGSLF</sequence>
<dbReference type="Gene3D" id="3.90.1680.10">
    <property type="entry name" value="SOS response associated peptidase-like"/>
    <property type="match status" value="1"/>
</dbReference>
<dbReference type="Pfam" id="PF02586">
    <property type="entry name" value="SRAP"/>
    <property type="match status" value="1"/>
</dbReference>
<dbReference type="GO" id="GO:0003697">
    <property type="term" value="F:single-stranded DNA binding"/>
    <property type="evidence" value="ECO:0007669"/>
    <property type="project" value="InterPro"/>
</dbReference>
<keyword evidence="3" id="KW-0227">DNA damage</keyword>
<keyword evidence="4 8" id="KW-0378">Hydrolase</keyword>
<keyword evidence="5" id="KW-0190">Covalent protein-DNA linkage</keyword>
<evidence type="ECO:0000256" key="6">
    <source>
        <dbReference type="ARBA" id="ARBA00023125"/>
    </source>
</evidence>
<gene>
    <name evidence="9" type="ORF">DWB68_03390</name>
</gene>
<dbReference type="EC" id="3.4.-.-" evidence="8"/>
<evidence type="ECO:0000313" key="9">
    <source>
        <dbReference type="EMBL" id="RII43089.1"/>
    </source>
</evidence>
<dbReference type="SUPFAM" id="SSF143081">
    <property type="entry name" value="BB1717-like"/>
    <property type="match status" value="1"/>
</dbReference>
<keyword evidence="6" id="KW-0238">DNA-binding</keyword>
<comment type="caution">
    <text evidence="9">The sequence shown here is derived from an EMBL/GenBank/DDBJ whole genome shotgun (WGS) entry which is preliminary data.</text>
</comment>
<dbReference type="GO" id="GO:0106300">
    <property type="term" value="P:protein-DNA covalent cross-linking repair"/>
    <property type="evidence" value="ECO:0007669"/>
    <property type="project" value="InterPro"/>
</dbReference>
<evidence type="ECO:0000256" key="2">
    <source>
        <dbReference type="ARBA" id="ARBA00022670"/>
    </source>
</evidence>
<dbReference type="InterPro" id="IPR003738">
    <property type="entry name" value="SRAP"/>
</dbReference>
<organism evidence="9 10">
    <name type="scientific">Galactobacter valiniphilus</name>
    <dbReference type="NCBI Taxonomy" id="2676122"/>
    <lineage>
        <taxon>Bacteria</taxon>
        <taxon>Bacillati</taxon>
        <taxon>Actinomycetota</taxon>
        <taxon>Actinomycetes</taxon>
        <taxon>Micrococcales</taxon>
        <taxon>Micrococcaceae</taxon>
        <taxon>Galactobacter</taxon>
    </lineage>
</organism>
<name>A0A399JFW9_9MICC</name>
<reference evidence="9 10" key="1">
    <citation type="submission" date="2018-07" db="EMBL/GenBank/DDBJ databases">
        <title>Arthrobacter sp. nov., isolated from raw cow's milk with high bacterial count.</title>
        <authorList>
            <person name="Hahne J."/>
            <person name="Isele D."/>
            <person name="Lipski A."/>
        </authorList>
    </citation>
    <scope>NUCLEOTIDE SEQUENCE [LARGE SCALE GENOMIC DNA]</scope>
    <source>
        <strain evidence="9 10">JZ R-35</strain>
    </source>
</reference>
<accession>A0A399JFW9</accession>
<evidence type="ECO:0000313" key="10">
    <source>
        <dbReference type="Proteomes" id="UP000265419"/>
    </source>
</evidence>